<dbReference type="Proteomes" id="UP000077173">
    <property type="component" value="Unassembled WGS sequence"/>
</dbReference>
<evidence type="ECO:0000313" key="3">
    <source>
        <dbReference type="Proteomes" id="UP000077173"/>
    </source>
</evidence>
<dbReference type="EMBL" id="LSEF01000100">
    <property type="protein sequence ID" value="OAF08944.1"/>
    <property type="molecule type" value="Genomic_DNA"/>
</dbReference>
<organism evidence="2 3">
    <name type="scientific">Bradyrhizobium neotropicale</name>
    <dbReference type="NCBI Taxonomy" id="1497615"/>
    <lineage>
        <taxon>Bacteria</taxon>
        <taxon>Pseudomonadati</taxon>
        <taxon>Pseudomonadota</taxon>
        <taxon>Alphaproteobacteria</taxon>
        <taxon>Hyphomicrobiales</taxon>
        <taxon>Nitrobacteraceae</taxon>
        <taxon>Bradyrhizobium</taxon>
    </lineage>
</organism>
<gene>
    <name evidence="2" type="ORF">AXW67_27320</name>
</gene>
<reference evidence="2 3" key="1">
    <citation type="submission" date="2016-02" db="EMBL/GenBank/DDBJ databases">
        <title>Draft genome sequence of the strain BR 10247T Bradyrhizobium neotropicale isolated from nodules of Centrolobium paraense.</title>
        <authorList>
            <person name="Simoes-Araujo J.L."/>
            <person name="Barauna A.C."/>
            <person name="Silva K."/>
            <person name="Zilli J.E."/>
        </authorList>
    </citation>
    <scope>NUCLEOTIDE SEQUENCE [LARGE SCALE GENOMIC DNA]</scope>
    <source>
        <strain evidence="2 3">BR 10247</strain>
    </source>
</reference>
<feature type="compositionally biased region" description="Basic residues" evidence="1">
    <location>
        <begin position="83"/>
        <end position="98"/>
    </location>
</feature>
<protein>
    <submittedName>
        <fullName evidence="2">Uncharacterized protein</fullName>
    </submittedName>
</protein>
<dbReference type="AlphaFoldDB" id="A0A176YNS4"/>
<accession>A0A176YNS4</accession>
<feature type="region of interest" description="Disordered" evidence="1">
    <location>
        <begin position="59"/>
        <end position="98"/>
    </location>
</feature>
<evidence type="ECO:0000256" key="1">
    <source>
        <dbReference type="SAM" id="MobiDB-lite"/>
    </source>
</evidence>
<comment type="caution">
    <text evidence="2">The sequence shown here is derived from an EMBL/GenBank/DDBJ whole genome shotgun (WGS) entry which is preliminary data.</text>
</comment>
<sequence>MFLRAPLARVFARGFERKHFISRFLIEAHAYVGCEPKMIRIRGMMFEGRGTVFEDFTFMPTDQSSSNPAAGRNGQGARMTRKDGRHPKSKNHGRIAGR</sequence>
<evidence type="ECO:0000313" key="2">
    <source>
        <dbReference type="EMBL" id="OAF08944.1"/>
    </source>
</evidence>
<name>A0A176YNS4_9BRAD</name>
<keyword evidence="3" id="KW-1185">Reference proteome</keyword>
<proteinExistence type="predicted"/>